<reference evidence="2" key="1">
    <citation type="submission" date="2025-08" db="UniProtKB">
        <authorList>
            <consortium name="Ensembl"/>
        </authorList>
    </citation>
    <scope>IDENTIFICATION</scope>
</reference>
<sequence>MAQLGLAHQQSKPPLEKEKPVTGLAAAASASIEAKWGLPPSTLYCLALRFYQDNVGGAFPASAADRQKLQAASERAEAFGDKVSGDDPRAQFVQLLLAHCPLFASYLSTQHGGGNSDSGFESKGNDAEPKASLDEISLLGVQEEARSTMVVSKTASQNNQGGNSR</sequence>
<proteinExistence type="predicted"/>
<dbReference type="AlphaFoldDB" id="A0A8C4QBT0"/>
<organism evidence="2 3">
    <name type="scientific">Eptatretus burgeri</name>
    <name type="common">Inshore hagfish</name>
    <dbReference type="NCBI Taxonomy" id="7764"/>
    <lineage>
        <taxon>Eukaryota</taxon>
        <taxon>Metazoa</taxon>
        <taxon>Chordata</taxon>
        <taxon>Craniata</taxon>
        <taxon>Vertebrata</taxon>
        <taxon>Cyclostomata</taxon>
        <taxon>Myxini</taxon>
        <taxon>Myxiniformes</taxon>
        <taxon>Myxinidae</taxon>
        <taxon>Eptatretinae</taxon>
        <taxon>Eptatretus</taxon>
    </lineage>
</organism>
<feature type="region of interest" description="Disordered" evidence="1">
    <location>
        <begin position="114"/>
        <end position="138"/>
    </location>
</feature>
<feature type="region of interest" description="Disordered" evidence="1">
    <location>
        <begin position="1"/>
        <end position="20"/>
    </location>
</feature>
<keyword evidence="3" id="KW-1185">Reference proteome</keyword>
<feature type="compositionally biased region" description="Basic and acidic residues" evidence="1">
    <location>
        <begin position="123"/>
        <end position="133"/>
    </location>
</feature>
<protein>
    <submittedName>
        <fullName evidence="2">Uncharacterized protein</fullName>
    </submittedName>
</protein>
<evidence type="ECO:0000313" key="2">
    <source>
        <dbReference type="Ensembl" id="ENSEBUP00000013084.1"/>
    </source>
</evidence>
<name>A0A8C4QBT0_EPTBU</name>
<dbReference type="Proteomes" id="UP000694388">
    <property type="component" value="Unplaced"/>
</dbReference>
<reference evidence="2" key="2">
    <citation type="submission" date="2025-09" db="UniProtKB">
        <authorList>
            <consortium name="Ensembl"/>
        </authorList>
    </citation>
    <scope>IDENTIFICATION</scope>
</reference>
<evidence type="ECO:0000313" key="3">
    <source>
        <dbReference type="Proteomes" id="UP000694388"/>
    </source>
</evidence>
<dbReference type="Ensembl" id="ENSEBUT00000013660.1">
    <property type="protein sequence ID" value="ENSEBUP00000013084.1"/>
    <property type="gene ID" value="ENSEBUG00000008282.1"/>
</dbReference>
<accession>A0A8C4QBT0</accession>
<evidence type="ECO:0000256" key="1">
    <source>
        <dbReference type="SAM" id="MobiDB-lite"/>
    </source>
</evidence>